<keyword evidence="2" id="KW-1185">Reference proteome</keyword>
<reference evidence="1 2" key="1">
    <citation type="journal article" date="2003" name="J. Mol. Biol.">
        <title>Genome of Xanthomonas oryzae bacteriophage Xp10: an odd T-odd phage.</title>
        <authorList>
            <person name="Yuzenkova J."/>
            <person name="Nechaev S."/>
            <person name="Berlin J."/>
            <person name="Rogulja D."/>
            <person name="Kuznedelov K."/>
            <person name="Inman R."/>
            <person name="Mushegian A."/>
            <person name="Severinov K."/>
        </authorList>
    </citation>
    <scope>NUCLEOTIDE SEQUENCE</scope>
</reference>
<dbReference type="Proteomes" id="UP000001774">
    <property type="component" value="Segment"/>
</dbReference>
<organism evidence="1 2">
    <name type="scientific">Xanthomonas phage Xp10</name>
    <dbReference type="NCBI Taxonomy" id="2907956"/>
    <lineage>
        <taxon>Viruses</taxon>
        <taxon>Duplodnaviria</taxon>
        <taxon>Heunggongvirae</taxon>
        <taxon>Uroviricota</taxon>
        <taxon>Caudoviricetes</taxon>
        <taxon>Xipdecavirus</taxon>
        <taxon>Xipdecavirus Xp10</taxon>
    </lineage>
</organism>
<dbReference type="GeneID" id="2648377"/>
<dbReference type="KEGG" id="vg:2648377"/>
<name>Q7Y5G2_9CAUD</name>
<sequence>MNKFLLTVLRANNRVDSYVVVADDQDAALAQFDRVEANKAGSGAPEAVSVTVEDF</sequence>
<evidence type="ECO:0000313" key="2">
    <source>
        <dbReference type="Proteomes" id="UP000001774"/>
    </source>
</evidence>
<evidence type="ECO:0000313" key="1">
    <source>
        <dbReference type="EMBL" id="AAP58722.1"/>
    </source>
</evidence>
<accession>Q7Y5G2</accession>
<proteinExistence type="predicted"/>
<dbReference type="EMBL" id="AY299121">
    <property type="protein sequence ID" value="AAP58722.1"/>
    <property type="molecule type" value="Genomic_DNA"/>
</dbReference>
<protein>
    <submittedName>
        <fullName evidence="1">54L</fullName>
    </submittedName>
</protein>
<dbReference type="RefSeq" id="NP_859002.1">
    <property type="nucleotide sequence ID" value="NC_004902.1"/>
</dbReference>